<dbReference type="GeneID" id="31844614"/>
<dbReference type="RefSeq" id="WP_024095691.1">
    <property type="nucleotide sequence ID" value="NZ_CP010588.1"/>
</dbReference>
<organism evidence="2 3">
    <name type="scientific">Phaeobacter gallaeciensis</name>
    <dbReference type="NCBI Taxonomy" id="60890"/>
    <lineage>
        <taxon>Bacteria</taxon>
        <taxon>Pseudomonadati</taxon>
        <taxon>Pseudomonadota</taxon>
        <taxon>Alphaproteobacteria</taxon>
        <taxon>Rhodobacterales</taxon>
        <taxon>Roseobacteraceae</taxon>
        <taxon>Phaeobacter</taxon>
    </lineage>
</organism>
<reference evidence="2 3" key="1">
    <citation type="journal article" date="2017" name="Front. Microbiol.">
        <title>Phaeobacter piscinae sp. nov., a species of the Roseobacter group and potential aquaculture probiont.</title>
        <authorList>
            <person name="Sonnenschein E.C."/>
            <person name="Phippen C.B.W."/>
            <person name="Nielsen K.F."/>
            <person name="Mateiu R.V."/>
            <person name="Melchiorsen J."/>
            <person name="Gram L."/>
            <person name="Overmann J."/>
            <person name="Freese H.M."/>
        </authorList>
    </citation>
    <scope>NUCLEOTIDE SEQUENCE [LARGE SCALE GENOMIC DNA]</scope>
    <source>
        <strain evidence="2 3">P63</strain>
    </source>
</reference>
<proteinExistence type="predicted"/>
<dbReference type="EMBL" id="CP010784">
    <property type="protein sequence ID" value="ATF04258.1"/>
    <property type="molecule type" value="Genomic_DNA"/>
</dbReference>
<sequence>MSEVSDLELHLNKLSNTLRFIGLLVSTMAVGVFIGLSSSGLEGERALVLFLSAMGTAGLCAISFGEMGWRLILKHGVSEQRFFYFFNSDRKKFE</sequence>
<feature type="transmembrane region" description="Helical" evidence="1">
    <location>
        <begin position="20"/>
        <end position="40"/>
    </location>
</feature>
<protein>
    <submittedName>
        <fullName evidence="2">Uncharacterized protein</fullName>
    </submittedName>
</protein>
<name>A0AAC9Z6D9_9RHOB</name>
<accession>A0AAC9Z6D9</accession>
<keyword evidence="1" id="KW-0472">Membrane</keyword>
<gene>
    <name evidence="2" type="ORF">PhaeoP63_00141</name>
</gene>
<evidence type="ECO:0000313" key="3">
    <source>
        <dbReference type="Proteomes" id="UP000217545"/>
    </source>
</evidence>
<keyword evidence="1" id="KW-0812">Transmembrane</keyword>
<evidence type="ECO:0000256" key="1">
    <source>
        <dbReference type="SAM" id="Phobius"/>
    </source>
</evidence>
<dbReference type="Proteomes" id="UP000217545">
    <property type="component" value="Chromosome"/>
</dbReference>
<evidence type="ECO:0000313" key="2">
    <source>
        <dbReference type="EMBL" id="ATF04258.1"/>
    </source>
</evidence>
<keyword evidence="1" id="KW-1133">Transmembrane helix</keyword>
<feature type="transmembrane region" description="Helical" evidence="1">
    <location>
        <begin position="46"/>
        <end position="65"/>
    </location>
</feature>
<dbReference type="AlphaFoldDB" id="A0AAC9Z6D9"/>